<dbReference type="AlphaFoldDB" id="A0A3N4LBB9"/>
<dbReference type="EMBL" id="ML121600">
    <property type="protein sequence ID" value="RPB19028.1"/>
    <property type="molecule type" value="Genomic_DNA"/>
</dbReference>
<dbReference type="InParanoid" id="A0A3N4LBB9"/>
<gene>
    <name evidence="1" type="ORF">L211DRAFT_767116</name>
</gene>
<feature type="non-terminal residue" evidence="1">
    <location>
        <position position="55"/>
    </location>
</feature>
<evidence type="ECO:0000313" key="1">
    <source>
        <dbReference type="EMBL" id="RPB19028.1"/>
    </source>
</evidence>
<organism evidence="1 2">
    <name type="scientific">Terfezia boudieri ATCC MYA-4762</name>
    <dbReference type="NCBI Taxonomy" id="1051890"/>
    <lineage>
        <taxon>Eukaryota</taxon>
        <taxon>Fungi</taxon>
        <taxon>Dikarya</taxon>
        <taxon>Ascomycota</taxon>
        <taxon>Pezizomycotina</taxon>
        <taxon>Pezizomycetes</taxon>
        <taxon>Pezizales</taxon>
        <taxon>Pezizaceae</taxon>
        <taxon>Terfezia</taxon>
    </lineage>
</organism>
<proteinExistence type="predicted"/>
<name>A0A3N4LBB9_9PEZI</name>
<sequence>MSDLEKGRILASHNCQLTVAQIAKAVGRPWQTVKDFLVRYETRGTHENISKPGRP</sequence>
<accession>A0A3N4LBB9</accession>
<dbReference type="Proteomes" id="UP000267821">
    <property type="component" value="Unassembled WGS sequence"/>
</dbReference>
<protein>
    <submittedName>
        <fullName evidence="1">Uncharacterized protein</fullName>
    </submittedName>
</protein>
<keyword evidence="2" id="KW-1185">Reference proteome</keyword>
<reference evidence="1 2" key="1">
    <citation type="journal article" date="2018" name="Nat. Ecol. Evol.">
        <title>Pezizomycetes genomes reveal the molecular basis of ectomycorrhizal truffle lifestyle.</title>
        <authorList>
            <person name="Murat C."/>
            <person name="Payen T."/>
            <person name="Noel B."/>
            <person name="Kuo A."/>
            <person name="Morin E."/>
            <person name="Chen J."/>
            <person name="Kohler A."/>
            <person name="Krizsan K."/>
            <person name="Balestrini R."/>
            <person name="Da Silva C."/>
            <person name="Montanini B."/>
            <person name="Hainaut M."/>
            <person name="Levati E."/>
            <person name="Barry K.W."/>
            <person name="Belfiori B."/>
            <person name="Cichocki N."/>
            <person name="Clum A."/>
            <person name="Dockter R.B."/>
            <person name="Fauchery L."/>
            <person name="Guy J."/>
            <person name="Iotti M."/>
            <person name="Le Tacon F."/>
            <person name="Lindquist E.A."/>
            <person name="Lipzen A."/>
            <person name="Malagnac F."/>
            <person name="Mello A."/>
            <person name="Molinier V."/>
            <person name="Miyauchi S."/>
            <person name="Poulain J."/>
            <person name="Riccioni C."/>
            <person name="Rubini A."/>
            <person name="Sitrit Y."/>
            <person name="Splivallo R."/>
            <person name="Traeger S."/>
            <person name="Wang M."/>
            <person name="Zifcakova L."/>
            <person name="Wipf D."/>
            <person name="Zambonelli A."/>
            <person name="Paolocci F."/>
            <person name="Nowrousian M."/>
            <person name="Ottonello S."/>
            <person name="Baldrian P."/>
            <person name="Spatafora J.W."/>
            <person name="Henrissat B."/>
            <person name="Nagy L.G."/>
            <person name="Aury J.M."/>
            <person name="Wincker P."/>
            <person name="Grigoriev I.V."/>
            <person name="Bonfante P."/>
            <person name="Martin F.M."/>
        </authorList>
    </citation>
    <scope>NUCLEOTIDE SEQUENCE [LARGE SCALE GENOMIC DNA]</scope>
    <source>
        <strain evidence="1 2">ATCC MYA-4762</strain>
    </source>
</reference>
<evidence type="ECO:0000313" key="2">
    <source>
        <dbReference type="Proteomes" id="UP000267821"/>
    </source>
</evidence>
<dbReference type="OrthoDB" id="5151590at2759"/>